<proteinExistence type="predicted"/>
<dbReference type="GO" id="GO:0005794">
    <property type="term" value="C:Golgi apparatus"/>
    <property type="evidence" value="ECO:0007669"/>
    <property type="project" value="Ensembl"/>
</dbReference>
<dbReference type="InterPro" id="IPR015425">
    <property type="entry name" value="FH2_Formin"/>
</dbReference>
<dbReference type="GO" id="GO:0003779">
    <property type="term" value="F:actin binding"/>
    <property type="evidence" value="ECO:0007669"/>
    <property type="project" value="Ensembl"/>
</dbReference>
<dbReference type="OrthoDB" id="26518at2759"/>
<feature type="coiled-coil region" evidence="1">
    <location>
        <begin position="363"/>
        <end position="418"/>
    </location>
</feature>
<feature type="region of interest" description="Disordered" evidence="2">
    <location>
        <begin position="513"/>
        <end position="533"/>
    </location>
</feature>
<dbReference type="Pfam" id="PF02181">
    <property type="entry name" value="FH2"/>
    <property type="match status" value="1"/>
</dbReference>
<dbReference type="InParanoid" id="A0A7N4PHW6"/>
<evidence type="ECO:0000313" key="4">
    <source>
        <dbReference type="Ensembl" id="ENSSHAP00000037924.1"/>
    </source>
</evidence>
<dbReference type="InterPro" id="IPR042201">
    <property type="entry name" value="FH2_Formin_sf"/>
</dbReference>
<keyword evidence="5" id="KW-1185">Reference proteome</keyword>
<feature type="compositionally biased region" description="Basic and acidic residues" evidence="2">
    <location>
        <begin position="1114"/>
        <end position="1137"/>
    </location>
</feature>
<reference evidence="4" key="2">
    <citation type="submission" date="2025-08" db="UniProtKB">
        <authorList>
            <consortium name="Ensembl"/>
        </authorList>
    </citation>
    <scope>IDENTIFICATION</scope>
</reference>
<dbReference type="GO" id="GO:0005881">
    <property type="term" value="C:cytoplasmic microtubule"/>
    <property type="evidence" value="ECO:0007669"/>
    <property type="project" value="Ensembl"/>
</dbReference>
<protein>
    <submittedName>
        <fullName evidence="4">FH2 domain containing 1</fullName>
    </submittedName>
</protein>
<feature type="compositionally biased region" description="Pro residues" evidence="2">
    <location>
        <begin position="1025"/>
        <end position="1039"/>
    </location>
</feature>
<feature type="region of interest" description="Disordered" evidence="2">
    <location>
        <begin position="773"/>
        <end position="1150"/>
    </location>
</feature>
<feature type="compositionally biased region" description="Basic residues" evidence="2">
    <location>
        <begin position="516"/>
        <end position="530"/>
    </location>
</feature>
<feature type="compositionally biased region" description="Low complexity" evidence="2">
    <location>
        <begin position="861"/>
        <end position="873"/>
    </location>
</feature>
<feature type="compositionally biased region" description="Polar residues" evidence="2">
    <location>
        <begin position="875"/>
        <end position="889"/>
    </location>
</feature>
<dbReference type="RefSeq" id="XP_012407620.1">
    <property type="nucleotide sequence ID" value="XM_012552166.3"/>
</dbReference>
<evidence type="ECO:0000256" key="1">
    <source>
        <dbReference type="SAM" id="Coils"/>
    </source>
</evidence>
<feature type="compositionally biased region" description="Pro residues" evidence="2">
    <location>
        <begin position="54"/>
        <end position="75"/>
    </location>
</feature>
<dbReference type="KEGG" id="shr:100934286"/>
<feature type="region of interest" description="Disordered" evidence="2">
    <location>
        <begin position="554"/>
        <end position="586"/>
    </location>
</feature>
<feature type="compositionally biased region" description="Basic and acidic residues" evidence="2">
    <location>
        <begin position="839"/>
        <end position="852"/>
    </location>
</feature>
<dbReference type="CTD" id="85462"/>
<organism evidence="4 5">
    <name type="scientific">Sarcophilus harrisii</name>
    <name type="common">Tasmanian devil</name>
    <name type="synonym">Sarcophilus laniarius</name>
    <dbReference type="NCBI Taxonomy" id="9305"/>
    <lineage>
        <taxon>Eukaryota</taxon>
        <taxon>Metazoa</taxon>
        <taxon>Chordata</taxon>
        <taxon>Craniata</taxon>
        <taxon>Vertebrata</taxon>
        <taxon>Euteleostomi</taxon>
        <taxon>Mammalia</taxon>
        <taxon>Metatheria</taxon>
        <taxon>Dasyuromorphia</taxon>
        <taxon>Dasyuridae</taxon>
        <taxon>Sarcophilus</taxon>
    </lineage>
</organism>
<dbReference type="GO" id="GO:0090161">
    <property type="term" value="P:Golgi ribbon formation"/>
    <property type="evidence" value="ECO:0007669"/>
    <property type="project" value="Ensembl"/>
</dbReference>
<feature type="region of interest" description="Disordered" evidence="2">
    <location>
        <begin position="706"/>
        <end position="750"/>
    </location>
</feature>
<feature type="compositionally biased region" description="Polar residues" evidence="2">
    <location>
        <begin position="555"/>
        <end position="567"/>
    </location>
</feature>
<dbReference type="Proteomes" id="UP000007648">
    <property type="component" value="Unassembled WGS sequence"/>
</dbReference>
<dbReference type="OMA" id="LECWKQE"/>
<dbReference type="GO" id="GO:0008017">
    <property type="term" value="F:microtubule binding"/>
    <property type="evidence" value="ECO:0007669"/>
    <property type="project" value="Ensembl"/>
</dbReference>
<dbReference type="Ensembl" id="ENSSHAT00000040434.1">
    <property type="protein sequence ID" value="ENSSHAP00000037924.1"/>
    <property type="gene ID" value="ENSSHAG00000031559.1"/>
</dbReference>
<evidence type="ECO:0000256" key="2">
    <source>
        <dbReference type="SAM" id="MobiDB-lite"/>
    </source>
</evidence>
<name>A0A7N4PHW6_SARHA</name>
<dbReference type="RefSeq" id="XP_031799665.1">
    <property type="nucleotide sequence ID" value="XM_031943805.1"/>
</dbReference>
<dbReference type="PROSITE" id="PS51444">
    <property type="entry name" value="FH2"/>
    <property type="match status" value="1"/>
</dbReference>
<dbReference type="GO" id="GO:0005929">
    <property type="term" value="C:cilium"/>
    <property type="evidence" value="ECO:0007669"/>
    <property type="project" value="Ensembl"/>
</dbReference>
<dbReference type="PANTHER" id="PTHR46345">
    <property type="entry name" value="INVERTED FORMIN-2"/>
    <property type="match status" value="1"/>
</dbReference>
<accession>A0A7N4PHW6</accession>
<gene>
    <name evidence="4" type="primary">FHDC1</name>
</gene>
<sequence length="1150" mass="125972">MHVMNCVFLASEKENGDLSAAAGLMIGQTSPPSPPPPPPPPPPPLPCPDNGCPLVPPPPPLPGGPPIPPPPPGLPPSYMNGHGHLSKTKKMRSFFWKTIPEEQVRGKNNIWTIAARQPQKYQIDTKTIEELFGQQEETKSLVSRRGGPLNASFKDTKEEISVLDAKRCMNIGIFLKQFKKSPQSIVEDIHQGNGEHYGSETLREFLKLLPESEEVKKLKTFSGDAAKLSLADSFIYFLIQVPNYSLRIEAMVLKKEFLPSCSSLWDDMTSLRMATKELMSCEELHSVLHLVLQAGNIMNAGRYAGNAVGFKLSSLLKLADTKANKPGMNLLHFVALEAQKKDVILLNFSEKLRHVQHAARLSLDNTESELHSLSARTRSLKENIQRDPELCQQMKAFIKFALQKLEELENWRKDLQKEAHALIDFFCEDKETMKLDECLQIFRDFCIKFDKAVKDNRDREMQELRQQQKLKGLEEKRRSWAAGEIGSFGRSSSENDVELLTKKSPEEVFPFLHQRPFSHSHRPPNSRRSRLSLGTSADRELLSFLETATGEDLNKFNSLPRTSTRQSKPLVAWMEPTGSKDVNSNDLSFHPAPASEDGHKTPLIQPGQLPPDPCLENSNAVLCRTRNRGNNNNLQRDPGPVGPPLPTLTMGVEERELVHDLIQFDAQESRNQEARPRFILEDSSPMESESLEDASLPSLTAAADIPVPAGQDSREGTKRKNGNSAPKDVAADVLSPTSAVSVSTDTSESENKAPEIIFYISDTTDCSLTLDCSEGNDPKTGSSGSKEGKTVNGSMSSGTGDTEGDPSRSRAPSTSSFSPIGEDCASAAGKNEPSYKCGLPKDKGVKGKELAPKRNSLKDTPSSASKPSSVRRSLGPSSKTVRTLNASENESMRKVVPINKTSRGSGSWKRPELGVARATPREAASGPEVRMSRRSSVRGTADTSPRRPSGVAVAAAVAAEEQRLRRGSVFSSSTRSGKDSPLQSKPSLKKPSAKPIRNLPKSKVDETKVCRTNPQESEEAEEVPKPPPPIPAPRVPPSIPSFARNTVASSSRSLKRDSSPPTSKVPGMTRAASQKQLKMKTTWEDTQARNGGTLRRTSSVRNAPKCPSPGENSSSKEEGSLKGKGPGEKSLKRKDSTRTTLGKILNPLWK</sequence>
<dbReference type="GeneID" id="100934286"/>
<reference evidence="4" key="3">
    <citation type="submission" date="2025-09" db="UniProtKB">
        <authorList>
            <consortium name="Ensembl"/>
        </authorList>
    </citation>
    <scope>IDENTIFICATION</scope>
</reference>
<dbReference type="Gene3D" id="1.20.58.2220">
    <property type="entry name" value="Formin, FH2 domain"/>
    <property type="match status" value="1"/>
</dbReference>
<reference evidence="4 5" key="1">
    <citation type="journal article" date="2011" name="Proc. Natl. Acad. Sci. U.S.A.">
        <title>Genetic diversity and population structure of the endangered marsupial Sarcophilus harrisii (Tasmanian devil).</title>
        <authorList>
            <person name="Miller W."/>
            <person name="Hayes V.M."/>
            <person name="Ratan A."/>
            <person name="Petersen D.C."/>
            <person name="Wittekindt N.E."/>
            <person name="Miller J."/>
            <person name="Walenz B."/>
            <person name="Knight J."/>
            <person name="Qi J."/>
            <person name="Zhao F."/>
            <person name="Wang Q."/>
            <person name="Bedoya-Reina O.C."/>
            <person name="Katiyar N."/>
            <person name="Tomsho L.P."/>
            <person name="Kasson L.M."/>
            <person name="Hardie R.A."/>
            <person name="Woodbridge P."/>
            <person name="Tindall E.A."/>
            <person name="Bertelsen M.F."/>
            <person name="Dixon D."/>
            <person name="Pyecroft S."/>
            <person name="Helgen K.M."/>
            <person name="Lesk A.M."/>
            <person name="Pringle T.H."/>
            <person name="Patterson N."/>
            <person name="Zhang Y."/>
            <person name="Kreiss A."/>
            <person name="Woods G.M."/>
            <person name="Jones M.E."/>
            <person name="Schuster S.C."/>
        </authorList>
    </citation>
    <scope>NUCLEOTIDE SEQUENCE [LARGE SCALE GENOMIC DNA]</scope>
</reference>
<dbReference type="PANTHER" id="PTHR46345:SF11">
    <property type="entry name" value="FORMIN-J-LIKE"/>
    <property type="match status" value="1"/>
</dbReference>
<keyword evidence="1" id="KW-0175">Coiled coil</keyword>
<evidence type="ECO:0000313" key="5">
    <source>
        <dbReference type="Proteomes" id="UP000007648"/>
    </source>
</evidence>
<evidence type="ECO:0000259" key="3">
    <source>
        <dbReference type="PROSITE" id="PS51444"/>
    </source>
</evidence>
<dbReference type="GO" id="GO:0060271">
    <property type="term" value="P:cilium assembly"/>
    <property type="evidence" value="ECO:0007669"/>
    <property type="project" value="Ensembl"/>
</dbReference>
<dbReference type="GO" id="GO:0043149">
    <property type="term" value="P:stress fiber assembly"/>
    <property type="evidence" value="ECO:0007669"/>
    <property type="project" value="Ensembl"/>
</dbReference>
<feature type="compositionally biased region" description="Pro residues" evidence="2">
    <location>
        <begin position="31"/>
        <end position="47"/>
    </location>
</feature>
<feature type="compositionally biased region" description="Low complexity" evidence="2">
    <location>
        <begin position="809"/>
        <end position="819"/>
    </location>
</feature>
<dbReference type="AlphaFoldDB" id="A0A7N4PHW6"/>
<dbReference type="GeneTree" id="ENSGT00940000155128"/>
<dbReference type="FunCoup" id="A0A7N4PHW6">
    <property type="interactions" value="28"/>
</dbReference>
<feature type="compositionally biased region" description="Polar residues" evidence="2">
    <location>
        <begin position="779"/>
        <end position="800"/>
    </location>
</feature>
<feature type="domain" description="FH2" evidence="3">
    <location>
        <begin position="81"/>
        <end position="475"/>
    </location>
</feature>
<feature type="compositionally biased region" description="Polar residues" evidence="2">
    <location>
        <begin position="735"/>
        <end position="746"/>
    </location>
</feature>
<feature type="compositionally biased region" description="Polar residues" evidence="2">
    <location>
        <begin position="1088"/>
        <end position="1101"/>
    </location>
</feature>
<feature type="region of interest" description="Disordered" evidence="2">
    <location>
        <begin position="19"/>
        <end position="83"/>
    </location>
</feature>
<dbReference type="SUPFAM" id="SSF101447">
    <property type="entry name" value="Formin homology 2 domain (FH2 domain)"/>
    <property type="match status" value="1"/>
</dbReference>
<dbReference type="SMART" id="SM00498">
    <property type="entry name" value="FH2"/>
    <property type="match status" value="1"/>
</dbReference>